<evidence type="ECO:0000313" key="2">
    <source>
        <dbReference type="Proteomes" id="UP000824633"/>
    </source>
</evidence>
<evidence type="ECO:0000313" key="1">
    <source>
        <dbReference type="EMBL" id="BCZ47038.1"/>
    </source>
</evidence>
<dbReference type="RefSeq" id="WP_224033425.1">
    <property type="nucleotide sequence ID" value="NZ_AP024849.1"/>
</dbReference>
<protein>
    <submittedName>
        <fullName evidence="1">Uncharacterized protein</fullName>
    </submittedName>
</protein>
<accession>A0ABM7T508</accession>
<gene>
    <name evidence="1" type="ORF">psyc5s11_31050</name>
</gene>
<name>A0ABM7T508_9CLOT</name>
<proteinExistence type="predicted"/>
<dbReference type="EMBL" id="AP024849">
    <property type="protein sequence ID" value="BCZ47038.1"/>
    <property type="molecule type" value="Genomic_DNA"/>
</dbReference>
<dbReference type="Proteomes" id="UP000824633">
    <property type="component" value="Chromosome"/>
</dbReference>
<keyword evidence="2" id="KW-1185">Reference proteome</keyword>
<organism evidence="1 2">
    <name type="scientific">Clostridium gelidum</name>
    <dbReference type="NCBI Taxonomy" id="704125"/>
    <lineage>
        <taxon>Bacteria</taxon>
        <taxon>Bacillati</taxon>
        <taxon>Bacillota</taxon>
        <taxon>Clostridia</taxon>
        <taxon>Eubacteriales</taxon>
        <taxon>Clostridiaceae</taxon>
        <taxon>Clostridium</taxon>
    </lineage>
</organism>
<reference evidence="2" key="1">
    <citation type="submission" date="2021-07" db="EMBL/GenBank/DDBJ databases">
        <title>Complete genome sequencing of a Clostridium isolate.</title>
        <authorList>
            <person name="Ueki A."/>
            <person name="Tonouchi A."/>
        </authorList>
    </citation>
    <scope>NUCLEOTIDE SEQUENCE [LARGE SCALE GENOMIC DNA]</scope>
    <source>
        <strain evidence="2">C5S11</strain>
    </source>
</reference>
<sequence>MRKKLRICCIPIIFYLSTRISSYLNSSNDFGDLSISNSIQQISRNNLNEKRAYPAYDTIMKEDGMPHYRVLFWLPKEATKFVPYADSGVNTDVSSHGSVEKWSVEETKITNEREKLVFIFVPKTFVYLYGDGFEKVIHLKYS</sequence>